<name>A5FUG0_ACICJ</name>
<keyword evidence="4" id="KW-1185">Reference proteome</keyword>
<evidence type="ECO:0000256" key="1">
    <source>
        <dbReference type="SAM" id="MobiDB-lite"/>
    </source>
</evidence>
<evidence type="ECO:0000256" key="2">
    <source>
        <dbReference type="SAM" id="SignalP"/>
    </source>
</evidence>
<evidence type="ECO:0000313" key="4">
    <source>
        <dbReference type="Proteomes" id="UP000000245"/>
    </source>
</evidence>
<dbReference type="SUPFAM" id="SSF48403">
    <property type="entry name" value="Ankyrin repeat"/>
    <property type="match status" value="1"/>
</dbReference>
<dbReference type="Proteomes" id="UP000000245">
    <property type="component" value="Chromosome"/>
</dbReference>
<dbReference type="EMBL" id="CP000697">
    <property type="protein sequence ID" value="ABQ29242.1"/>
    <property type="molecule type" value="Genomic_DNA"/>
</dbReference>
<organism evidence="3 4">
    <name type="scientific">Acidiphilium cryptum (strain JF-5)</name>
    <dbReference type="NCBI Taxonomy" id="349163"/>
    <lineage>
        <taxon>Bacteria</taxon>
        <taxon>Pseudomonadati</taxon>
        <taxon>Pseudomonadota</taxon>
        <taxon>Alphaproteobacteria</taxon>
        <taxon>Acetobacterales</taxon>
        <taxon>Acidocellaceae</taxon>
        <taxon>Acidiphilium</taxon>
    </lineage>
</organism>
<feature type="signal peptide" evidence="2">
    <location>
        <begin position="1"/>
        <end position="22"/>
    </location>
</feature>
<reference evidence="3 4" key="1">
    <citation type="submission" date="2007-05" db="EMBL/GenBank/DDBJ databases">
        <title>Complete sequence of chromosome of Acidiphilium cryptum JF-5.</title>
        <authorList>
            <consortium name="US DOE Joint Genome Institute"/>
            <person name="Copeland A."/>
            <person name="Lucas S."/>
            <person name="Lapidus A."/>
            <person name="Barry K."/>
            <person name="Detter J.C."/>
            <person name="Glavina del Rio T."/>
            <person name="Hammon N."/>
            <person name="Israni S."/>
            <person name="Dalin E."/>
            <person name="Tice H."/>
            <person name="Pitluck S."/>
            <person name="Sims D."/>
            <person name="Brettin T."/>
            <person name="Bruce D."/>
            <person name="Han C."/>
            <person name="Schmutz J."/>
            <person name="Larimer F."/>
            <person name="Land M."/>
            <person name="Hauser L."/>
            <person name="Kyrpides N."/>
            <person name="Kim E."/>
            <person name="Magnuson T."/>
            <person name="Richardson P."/>
        </authorList>
    </citation>
    <scope>NUCLEOTIDE SEQUENCE [LARGE SCALE GENOMIC DNA]</scope>
    <source>
        <strain evidence="3 4">JF-5</strain>
    </source>
</reference>
<evidence type="ECO:0000313" key="3">
    <source>
        <dbReference type="EMBL" id="ABQ29242.1"/>
    </source>
</evidence>
<feature type="chain" id="PRO_5002681274" evidence="2">
    <location>
        <begin position="23"/>
        <end position="204"/>
    </location>
</feature>
<dbReference type="AlphaFoldDB" id="A5FUG0"/>
<feature type="region of interest" description="Disordered" evidence="1">
    <location>
        <begin position="155"/>
        <end position="204"/>
    </location>
</feature>
<dbReference type="KEGG" id="acr:Acry_0013"/>
<keyword evidence="2" id="KW-0732">Signal</keyword>
<proteinExistence type="predicted"/>
<dbReference type="eggNOG" id="COG0666">
    <property type="taxonomic scope" value="Bacteria"/>
</dbReference>
<gene>
    <name evidence="3" type="ordered locus">Acry_0013</name>
</gene>
<dbReference type="InterPro" id="IPR036770">
    <property type="entry name" value="Ankyrin_rpt-contain_sf"/>
</dbReference>
<sequence>MTYRSQLHLAALAVLMAGLGFAAPAKAQMAGGGLAGGLGPIGGVPQPRHESQSIAPPALPGASAAGNVSAGPVTDTGGDPTTLLFKAINHGDYAQARAAVSRGANLDARNALGETPIELSVELNRNRITFMLLSARAEEHPMSVSVASAPVAAVPPTTSKGSAHAKSPPFHKVEAKPAVRPLTISGDPGRPDPSAGFLGFGGSN</sequence>
<accession>A5FUG0</accession>
<dbReference type="STRING" id="349163.Acry_0013"/>
<dbReference type="HOGENOM" id="CLU_1363755_0_0_5"/>
<protein>
    <submittedName>
        <fullName evidence="3">Uncharacterized protein</fullName>
    </submittedName>
</protein>
<dbReference type="Gene3D" id="1.25.40.20">
    <property type="entry name" value="Ankyrin repeat-containing domain"/>
    <property type="match status" value="1"/>
</dbReference>